<dbReference type="Gene3D" id="3.40.1410.10">
    <property type="entry name" value="Chorismate lyase-like"/>
    <property type="match status" value="1"/>
</dbReference>
<dbReference type="SMART" id="SM00866">
    <property type="entry name" value="UTRA"/>
    <property type="match status" value="1"/>
</dbReference>
<comment type="caution">
    <text evidence="5">The sequence shown here is derived from an EMBL/GenBank/DDBJ whole genome shotgun (WGS) entry which is preliminary data.</text>
</comment>
<reference evidence="5" key="1">
    <citation type="submission" date="2021-03" db="EMBL/GenBank/DDBJ databases">
        <authorList>
            <person name="So Y."/>
        </authorList>
    </citation>
    <scope>NUCLEOTIDE SEQUENCE</scope>
    <source>
        <strain evidence="5">SG15</strain>
    </source>
</reference>
<dbReference type="CDD" id="cd07377">
    <property type="entry name" value="WHTH_GntR"/>
    <property type="match status" value="1"/>
</dbReference>
<evidence type="ECO:0000256" key="2">
    <source>
        <dbReference type="ARBA" id="ARBA00023125"/>
    </source>
</evidence>
<keyword evidence="6" id="KW-1185">Reference proteome</keyword>
<dbReference type="EMBL" id="JAGIZA010000017">
    <property type="protein sequence ID" value="MBP0495503.1"/>
    <property type="molecule type" value="Genomic_DNA"/>
</dbReference>
<dbReference type="Pfam" id="PF00392">
    <property type="entry name" value="GntR"/>
    <property type="match status" value="1"/>
</dbReference>
<evidence type="ECO:0000256" key="1">
    <source>
        <dbReference type="ARBA" id="ARBA00023015"/>
    </source>
</evidence>
<dbReference type="InterPro" id="IPR050679">
    <property type="entry name" value="Bact_HTH_transcr_reg"/>
</dbReference>
<dbReference type="PANTHER" id="PTHR44846">
    <property type="entry name" value="MANNOSYL-D-GLYCERATE TRANSPORT/METABOLISM SYSTEM REPRESSOR MNGR-RELATED"/>
    <property type="match status" value="1"/>
</dbReference>
<keyword evidence="1" id="KW-0805">Transcription regulation</keyword>
<evidence type="ECO:0000256" key="3">
    <source>
        <dbReference type="ARBA" id="ARBA00023163"/>
    </source>
</evidence>
<organism evidence="5 6">
    <name type="scientific">Roseomonas indoligenes</name>
    <dbReference type="NCBI Taxonomy" id="2820811"/>
    <lineage>
        <taxon>Bacteria</taxon>
        <taxon>Pseudomonadati</taxon>
        <taxon>Pseudomonadota</taxon>
        <taxon>Alphaproteobacteria</taxon>
        <taxon>Acetobacterales</taxon>
        <taxon>Roseomonadaceae</taxon>
        <taxon>Roseomonas</taxon>
    </lineage>
</organism>
<name>A0A940N1F9_9PROT</name>
<dbReference type="GO" id="GO:0003677">
    <property type="term" value="F:DNA binding"/>
    <property type="evidence" value="ECO:0007669"/>
    <property type="project" value="UniProtKB-KW"/>
</dbReference>
<dbReference type="Proteomes" id="UP000677537">
    <property type="component" value="Unassembled WGS sequence"/>
</dbReference>
<sequence length="258" mass="28589">MSGIPLLSPAPAELSQHIPLWYQVAQHLLQTVRGRAADAPLRLPTEEALARHYGVGVVTLREALAWLEGQGLISRHRRRGTFINPDAALGAPLELAGTLESLFAQQQAEESELLERTEVPVPAELSARFPGLDRLAMFRRLRHQGGAPVSLAVNWMPPEIGRRVPAQRLAKWPMTRVLRDALNLPVARIEDTVEAGLASPEAARLLGVPLLSPILLVTGTTFDDTGRVIDLAQIQYRGDRFRFRVSFDVPPREERRPP</sequence>
<dbReference type="GO" id="GO:0003700">
    <property type="term" value="F:DNA-binding transcription factor activity"/>
    <property type="evidence" value="ECO:0007669"/>
    <property type="project" value="InterPro"/>
</dbReference>
<dbReference type="InterPro" id="IPR000524">
    <property type="entry name" value="Tscrpt_reg_HTH_GntR"/>
</dbReference>
<dbReference type="InterPro" id="IPR028978">
    <property type="entry name" value="Chorismate_lyase_/UTRA_dom_sf"/>
</dbReference>
<dbReference type="InterPro" id="IPR011663">
    <property type="entry name" value="UTRA"/>
</dbReference>
<dbReference type="PANTHER" id="PTHR44846:SF17">
    <property type="entry name" value="GNTR-FAMILY TRANSCRIPTIONAL REGULATOR"/>
    <property type="match status" value="1"/>
</dbReference>
<keyword evidence="3" id="KW-0804">Transcription</keyword>
<dbReference type="SUPFAM" id="SSF64288">
    <property type="entry name" value="Chorismate lyase-like"/>
    <property type="match status" value="1"/>
</dbReference>
<protein>
    <submittedName>
        <fullName evidence="5">GntR family transcriptional regulator</fullName>
    </submittedName>
</protein>
<evidence type="ECO:0000313" key="5">
    <source>
        <dbReference type="EMBL" id="MBP0495503.1"/>
    </source>
</evidence>
<dbReference type="AlphaFoldDB" id="A0A940N1F9"/>
<dbReference type="Gene3D" id="1.10.10.10">
    <property type="entry name" value="Winged helix-like DNA-binding domain superfamily/Winged helix DNA-binding domain"/>
    <property type="match status" value="1"/>
</dbReference>
<dbReference type="Pfam" id="PF07702">
    <property type="entry name" value="UTRA"/>
    <property type="match status" value="1"/>
</dbReference>
<feature type="domain" description="HTH gntR-type" evidence="4">
    <location>
        <begin position="18"/>
        <end position="86"/>
    </location>
</feature>
<evidence type="ECO:0000313" key="6">
    <source>
        <dbReference type="Proteomes" id="UP000677537"/>
    </source>
</evidence>
<dbReference type="GO" id="GO:0045892">
    <property type="term" value="P:negative regulation of DNA-templated transcription"/>
    <property type="evidence" value="ECO:0007669"/>
    <property type="project" value="TreeGrafter"/>
</dbReference>
<dbReference type="SUPFAM" id="SSF46785">
    <property type="entry name" value="Winged helix' DNA-binding domain"/>
    <property type="match status" value="1"/>
</dbReference>
<dbReference type="RefSeq" id="WP_209376298.1">
    <property type="nucleotide sequence ID" value="NZ_JAGIZA010000017.1"/>
</dbReference>
<evidence type="ECO:0000259" key="4">
    <source>
        <dbReference type="PROSITE" id="PS50949"/>
    </source>
</evidence>
<dbReference type="InterPro" id="IPR036388">
    <property type="entry name" value="WH-like_DNA-bd_sf"/>
</dbReference>
<dbReference type="SMART" id="SM00345">
    <property type="entry name" value="HTH_GNTR"/>
    <property type="match status" value="1"/>
</dbReference>
<dbReference type="PROSITE" id="PS50949">
    <property type="entry name" value="HTH_GNTR"/>
    <property type="match status" value="1"/>
</dbReference>
<proteinExistence type="predicted"/>
<dbReference type="InterPro" id="IPR036390">
    <property type="entry name" value="WH_DNA-bd_sf"/>
</dbReference>
<gene>
    <name evidence="5" type="ORF">J5Y10_22145</name>
</gene>
<accession>A0A940N1F9</accession>
<keyword evidence="2" id="KW-0238">DNA-binding</keyword>